<comment type="similarity">
    <text evidence="1">Belongs to the bacterial phospholipase C family.</text>
</comment>
<dbReference type="InterPro" id="IPR008475">
    <property type="entry name" value="PLipase_C_C"/>
</dbReference>
<proteinExistence type="inferred from homology"/>
<dbReference type="Proteomes" id="UP000627292">
    <property type="component" value="Unassembled WGS sequence"/>
</dbReference>
<dbReference type="Pfam" id="PF05506">
    <property type="entry name" value="PLipase_C_C"/>
    <property type="match status" value="2"/>
</dbReference>
<evidence type="ECO:0000256" key="2">
    <source>
        <dbReference type="ARBA" id="ARBA00012018"/>
    </source>
</evidence>
<feature type="domain" description="Bacterial phospholipase C C-terminal" evidence="4">
    <location>
        <begin position="577"/>
        <end position="685"/>
    </location>
</feature>
<evidence type="ECO:0000259" key="4">
    <source>
        <dbReference type="Pfam" id="PF05506"/>
    </source>
</evidence>
<dbReference type="SUPFAM" id="SSF53649">
    <property type="entry name" value="Alkaline phosphatase-like"/>
    <property type="match status" value="1"/>
</dbReference>
<dbReference type="GO" id="GO:0016042">
    <property type="term" value="P:lipid catabolic process"/>
    <property type="evidence" value="ECO:0007669"/>
    <property type="project" value="InterPro"/>
</dbReference>
<dbReference type="GO" id="GO:0034480">
    <property type="term" value="F:phosphatidylcholine phospholipase C activity"/>
    <property type="evidence" value="ECO:0007669"/>
    <property type="project" value="UniProtKB-EC"/>
</dbReference>
<evidence type="ECO:0000313" key="5">
    <source>
        <dbReference type="EMBL" id="GGH66054.1"/>
    </source>
</evidence>
<evidence type="ECO:0000256" key="3">
    <source>
        <dbReference type="ARBA" id="ARBA00022801"/>
    </source>
</evidence>
<feature type="domain" description="Bacterial phospholipase C C-terminal" evidence="4">
    <location>
        <begin position="695"/>
        <end position="773"/>
    </location>
</feature>
<dbReference type="PANTHER" id="PTHR31956:SF1">
    <property type="entry name" value="NON-SPECIFIC PHOSPHOLIPASE C1"/>
    <property type="match status" value="1"/>
</dbReference>
<dbReference type="InterPro" id="IPR006311">
    <property type="entry name" value="TAT_signal"/>
</dbReference>
<sequence length="790" mass="89010">MDNRREFLKKAALLSGAAALAQLLPASIQKALAIEPEKGSTWLDAEHIVILMQENRSFDHCYGTLQGVRGYSDPRAIQLPNQKPVWLQTNADGDTYAPFRLHMYDTKATWMQSLPHSWDNQVNARNDGKYDGWLEAKRSGTRRYSRMPLTLGYHTREDLPFYYALADAFTVCDQHFCSSLTGTTPNRLYLWSGTIREKAEENSRACVWNDDAGFGSLNWRTFPELLQQHGLDWKVYQNELSVTGLPGEKDDWLANYTDNPLEFFAQYHPFLHGAYRQKQAPDKAQQLAAEWEALPGIAKQIHRRAFTTNAGDADYHTLSNLTYDDGGEKRGLKVPAGDILHQFRKDVQAGELPPVSWLVAPQRFSDHPSAPWYGAWYVSEVMDILTQNPEVWKKTVFIVTYDENDGYFDHQPPFVAPHPHRTDTGKVSKGIDASVEYVTAQQARDRNGFPTAFERESPIGLGFRVPLVIASPWSRGGWVNSQVFDHTSCLQLLEQFASHKLKKQVTETNISAWRRAVCGNLSSVFRPWNGEVIAPPQPVNKTAFIEAIHRAQFKPLPGGYEKNPAAFVSPQEKGIRPSCALPYELYADGGLDNNHKQVTLSFTAADELFGKTAAGAPFTVYAPGKYRAASGNHQSPAAWEQARSWNYAVRAGDMVTDHWPLAHFENGVYHLRVYGPNGFYREIKGSAADPLLQVTSRYKAPGYHLQVQLHNTGNESIIVQLQGRSYHKQQQQVQLPPHSKRTVQWNCKTSHGWYDFHISIPGHPAFGKHYAGRLETGAHSYSDPLMGGEV</sequence>
<protein>
    <recommendedName>
        <fullName evidence="2">phospholipase C</fullName>
        <ecNumber evidence="2">3.1.4.3</ecNumber>
    </recommendedName>
</protein>
<dbReference type="NCBIfam" id="TIGR03396">
    <property type="entry name" value="PC_PLC"/>
    <property type="match status" value="1"/>
</dbReference>
<gene>
    <name evidence="5" type="primary">plcN</name>
    <name evidence="5" type="ORF">GCM10011379_19820</name>
</gene>
<dbReference type="InterPro" id="IPR017767">
    <property type="entry name" value="PC-PLC"/>
</dbReference>
<organism evidence="5 6">
    <name type="scientific">Filimonas zeae</name>
    <dbReference type="NCBI Taxonomy" id="1737353"/>
    <lineage>
        <taxon>Bacteria</taxon>
        <taxon>Pseudomonadati</taxon>
        <taxon>Bacteroidota</taxon>
        <taxon>Chitinophagia</taxon>
        <taxon>Chitinophagales</taxon>
        <taxon>Chitinophagaceae</taxon>
        <taxon>Filimonas</taxon>
    </lineage>
</organism>
<dbReference type="EC" id="3.1.4.3" evidence="2"/>
<evidence type="ECO:0000256" key="1">
    <source>
        <dbReference type="ARBA" id="ARBA00009717"/>
    </source>
</evidence>
<keyword evidence="3" id="KW-0378">Hydrolase</keyword>
<dbReference type="InterPro" id="IPR007312">
    <property type="entry name" value="Phosphoesterase"/>
</dbReference>
<dbReference type="InterPro" id="IPR017850">
    <property type="entry name" value="Alkaline_phosphatase_core_sf"/>
</dbReference>
<dbReference type="PANTHER" id="PTHR31956">
    <property type="entry name" value="NON-SPECIFIC PHOSPHOLIPASE C4-RELATED"/>
    <property type="match status" value="1"/>
</dbReference>
<dbReference type="EMBL" id="BMIB01000002">
    <property type="protein sequence ID" value="GGH66054.1"/>
    <property type="molecule type" value="Genomic_DNA"/>
</dbReference>
<reference evidence="5" key="2">
    <citation type="submission" date="2020-09" db="EMBL/GenBank/DDBJ databases">
        <authorList>
            <person name="Sun Q."/>
            <person name="Zhou Y."/>
        </authorList>
    </citation>
    <scope>NUCLEOTIDE SEQUENCE</scope>
    <source>
        <strain evidence="5">CGMCC 1.15290</strain>
    </source>
</reference>
<dbReference type="Pfam" id="PF04185">
    <property type="entry name" value="Phosphoesterase"/>
    <property type="match status" value="1"/>
</dbReference>
<evidence type="ECO:0000313" key="6">
    <source>
        <dbReference type="Proteomes" id="UP000627292"/>
    </source>
</evidence>
<dbReference type="RefSeq" id="WP_188951874.1">
    <property type="nucleotide sequence ID" value="NZ_BMIB01000002.1"/>
</dbReference>
<keyword evidence="6" id="KW-1185">Reference proteome</keyword>
<reference evidence="5" key="1">
    <citation type="journal article" date="2014" name="Int. J. Syst. Evol. Microbiol.">
        <title>Complete genome sequence of Corynebacterium casei LMG S-19264T (=DSM 44701T), isolated from a smear-ripened cheese.</title>
        <authorList>
            <consortium name="US DOE Joint Genome Institute (JGI-PGF)"/>
            <person name="Walter F."/>
            <person name="Albersmeier A."/>
            <person name="Kalinowski J."/>
            <person name="Ruckert C."/>
        </authorList>
    </citation>
    <scope>NUCLEOTIDE SEQUENCE</scope>
    <source>
        <strain evidence="5">CGMCC 1.15290</strain>
    </source>
</reference>
<dbReference type="AlphaFoldDB" id="A0A917IY17"/>
<comment type="caution">
    <text evidence="5">The sequence shown here is derived from an EMBL/GenBank/DDBJ whole genome shotgun (WGS) entry which is preliminary data.</text>
</comment>
<dbReference type="PROSITE" id="PS51318">
    <property type="entry name" value="TAT"/>
    <property type="match status" value="1"/>
</dbReference>
<dbReference type="Gene3D" id="3.40.720.10">
    <property type="entry name" value="Alkaline Phosphatase, subunit A"/>
    <property type="match status" value="2"/>
</dbReference>
<accession>A0A917IY17</accession>
<name>A0A917IY17_9BACT</name>